<evidence type="ECO:0000256" key="13">
    <source>
        <dbReference type="ARBA" id="ARBA00022889"/>
    </source>
</evidence>
<gene>
    <name evidence="21" type="ORF">N320_01138</name>
</gene>
<feature type="compositionally biased region" description="Polar residues" evidence="19">
    <location>
        <begin position="1"/>
        <end position="34"/>
    </location>
</feature>
<feature type="compositionally biased region" description="Low complexity" evidence="19">
    <location>
        <begin position="92"/>
        <end position="109"/>
    </location>
</feature>
<evidence type="ECO:0000313" key="21">
    <source>
        <dbReference type="EMBL" id="KFO88595.1"/>
    </source>
</evidence>
<evidence type="ECO:0000256" key="1">
    <source>
        <dbReference type="ARBA" id="ARBA00004105"/>
    </source>
</evidence>
<evidence type="ECO:0000256" key="3">
    <source>
        <dbReference type="ARBA" id="ARBA00004285"/>
    </source>
</evidence>
<keyword evidence="15 20" id="KW-0472">Membrane</keyword>
<keyword evidence="11 20" id="KW-0812">Transmembrane</keyword>
<dbReference type="InterPro" id="IPR013836">
    <property type="entry name" value="CD34/Podocalyxin"/>
</dbReference>
<dbReference type="AlphaFoldDB" id="A0A091H1R4"/>
<evidence type="ECO:0000256" key="20">
    <source>
        <dbReference type="SAM" id="Phobius"/>
    </source>
</evidence>
<evidence type="ECO:0000256" key="19">
    <source>
        <dbReference type="SAM" id="MobiDB-lite"/>
    </source>
</evidence>
<evidence type="ECO:0000256" key="2">
    <source>
        <dbReference type="ARBA" id="ARBA00004221"/>
    </source>
</evidence>
<feature type="non-terminal residue" evidence="21">
    <location>
        <position position="482"/>
    </location>
</feature>
<dbReference type="GO" id="GO:0030175">
    <property type="term" value="C:filopodium"/>
    <property type="evidence" value="ECO:0007669"/>
    <property type="project" value="UniProtKB-SubCell"/>
</dbReference>
<dbReference type="Proteomes" id="UP000054064">
    <property type="component" value="Unassembled WGS sequence"/>
</dbReference>
<feature type="compositionally biased region" description="Low complexity" evidence="19">
    <location>
        <begin position="127"/>
        <end position="195"/>
    </location>
</feature>
<organism evidence="21 22">
    <name type="scientific">Buceros rhinoceros silvestris</name>
    <dbReference type="NCBI Taxonomy" id="175836"/>
    <lineage>
        <taxon>Eukaryota</taxon>
        <taxon>Metazoa</taxon>
        <taxon>Chordata</taxon>
        <taxon>Craniata</taxon>
        <taxon>Vertebrata</taxon>
        <taxon>Euteleostomi</taxon>
        <taxon>Archelosauria</taxon>
        <taxon>Archosauria</taxon>
        <taxon>Dinosauria</taxon>
        <taxon>Saurischia</taxon>
        <taxon>Theropoda</taxon>
        <taxon>Coelurosauria</taxon>
        <taxon>Aves</taxon>
        <taxon>Neognathae</taxon>
        <taxon>Neoaves</taxon>
        <taxon>Telluraves</taxon>
        <taxon>Coraciimorphae</taxon>
        <taxon>Bucerotiformes</taxon>
        <taxon>Bucerotidae</taxon>
        <taxon>Buceros</taxon>
    </lineage>
</organism>
<evidence type="ECO:0000256" key="18">
    <source>
        <dbReference type="ARBA" id="ARBA00031141"/>
    </source>
</evidence>
<dbReference type="GO" id="GO:0045121">
    <property type="term" value="C:membrane raft"/>
    <property type="evidence" value="ECO:0007669"/>
    <property type="project" value="UniProtKB-SubCell"/>
</dbReference>
<evidence type="ECO:0000256" key="17">
    <source>
        <dbReference type="ARBA" id="ARBA00023273"/>
    </source>
</evidence>
<dbReference type="InterPro" id="IPR017403">
    <property type="entry name" value="PODXL"/>
</dbReference>
<comment type="similarity">
    <text evidence="8">Belongs to the podocalyxin family.</text>
</comment>
<keyword evidence="16" id="KW-0325">Glycoprotein</keyword>
<keyword evidence="13" id="KW-0130">Cell adhesion</keyword>
<evidence type="ECO:0000256" key="15">
    <source>
        <dbReference type="ARBA" id="ARBA00023136"/>
    </source>
</evidence>
<evidence type="ECO:0000256" key="5">
    <source>
        <dbReference type="ARBA" id="ARBA00004479"/>
    </source>
</evidence>
<keyword evidence="22" id="KW-1185">Reference proteome</keyword>
<feature type="compositionally biased region" description="Polar residues" evidence="19">
    <location>
        <begin position="110"/>
        <end position="126"/>
    </location>
</feature>
<keyword evidence="10" id="KW-1003">Cell membrane</keyword>
<evidence type="ECO:0000256" key="16">
    <source>
        <dbReference type="ARBA" id="ARBA00023180"/>
    </source>
</evidence>
<dbReference type="PANTHER" id="PTHR12067:SF5">
    <property type="entry name" value="PODOCALYXIN"/>
    <property type="match status" value="1"/>
</dbReference>
<name>A0A091H1R4_BUCRH</name>
<evidence type="ECO:0000256" key="10">
    <source>
        <dbReference type="ARBA" id="ARBA00022475"/>
    </source>
</evidence>
<feature type="transmembrane region" description="Helical" evidence="20">
    <location>
        <begin position="388"/>
        <end position="409"/>
    </location>
</feature>
<dbReference type="Pfam" id="PF06365">
    <property type="entry name" value="CD34_antigen"/>
    <property type="match status" value="1"/>
</dbReference>
<dbReference type="GO" id="GO:0033634">
    <property type="term" value="P:positive regulation of cell-cell adhesion mediated by integrin"/>
    <property type="evidence" value="ECO:0007669"/>
    <property type="project" value="TreeGrafter"/>
</dbReference>
<dbReference type="GO" id="GO:0016477">
    <property type="term" value="P:cell migration"/>
    <property type="evidence" value="ECO:0007669"/>
    <property type="project" value="InterPro"/>
</dbReference>
<keyword evidence="17" id="KW-0966">Cell projection</keyword>
<evidence type="ECO:0000256" key="6">
    <source>
        <dbReference type="ARBA" id="ARBA00004486"/>
    </source>
</evidence>
<feature type="compositionally biased region" description="Low complexity" evidence="19">
    <location>
        <begin position="73"/>
        <end position="85"/>
    </location>
</feature>
<keyword evidence="14 20" id="KW-1133">Transmembrane helix</keyword>
<dbReference type="GO" id="GO:0032534">
    <property type="term" value="P:regulation of microvillus assembly"/>
    <property type="evidence" value="ECO:0007669"/>
    <property type="project" value="TreeGrafter"/>
</dbReference>
<evidence type="ECO:0000256" key="9">
    <source>
        <dbReference type="ARBA" id="ARBA00017371"/>
    </source>
</evidence>
<evidence type="ECO:0000256" key="14">
    <source>
        <dbReference type="ARBA" id="ARBA00022989"/>
    </source>
</evidence>
<keyword evidence="12" id="KW-0732">Signal</keyword>
<feature type="region of interest" description="Disordered" evidence="19">
    <location>
        <begin position="1"/>
        <end position="198"/>
    </location>
</feature>
<proteinExistence type="inferred from homology"/>
<evidence type="ECO:0000256" key="8">
    <source>
        <dbReference type="ARBA" id="ARBA00007029"/>
    </source>
</evidence>
<dbReference type="EMBL" id="KL517708">
    <property type="protein sequence ID" value="KFO88595.1"/>
    <property type="molecule type" value="Genomic_DNA"/>
</dbReference>
<reference evidence="21 22" key="1">
    <citation type="submission" date="2014-04" db="EMBL/GenBank/DDBJ databases">
        <title>Genome evolution of avian class.</title>
        <authorList>
            <person name="Zhang G."/>
            <person name="Li C."/>
        </authorList>
    </citation>
    <scope>NUCLEOTIDE SEQUENCE [LARGE SCALE GENOMIC DNA]</scope>
    <source>
        <strain evidence="21">BGI_N320</strain>
    </source>
</reference>
<comment type="subcellular location">
    <subcellularLocation>
        <location evidence="2">Apical cell membrane</location>
    </subcellularLocation>
    <subcellularLocation>
        <location evidence="6">Cell projection</location>
        <location evidence="6">Filopodium</location>
    </subcellularLocation>
    <subcellularLocation>
        <location evidence="7">Cell projection</location>
        <location evidence="7">Lamellipodium</location>
    </subcellularLocation>
    <subcellularLocation>
        <location evidence="1">Cell projection</location>
        <location evidence="1">Microvillus</location>
    </subcellularLocation>
    <subcellularLocation>
        <location evidence="4">Cell projection</location>
        <location evidence="4">Ruffle</location>
    </subcellularLocation>
    <subcellularLocation>
        <location evidence="3">Membrane raft</location>
    </subcellularLocation>
    <subcellularLocation>
        <location evidence="5">Membrane</location>
        <topology evidence="5">Single-pass type I membrane protein</topology>
    </subcellularLocation>
</comment>
<dbReference type="GO" id="GO:0001726">
    <property type="term" value="C:ruffle"/>
    <property type="evidence" value="ECO:0007669"/>
    <property type="project" value="UniProtKB-SubCell"/>
</dbReference>
<dbReference type="GO" id="GO:0030027">
    <property type="term" value="C:lamellipodium"/>
    <property type="evidence" value="ECO:0007669"/>
    <property type="project" value="UniProtKB-SubCell"/>
</dbReference>
<evidence type="ECO:0000313" key="22">
    <source>
        <dbReference type="Proteomes" id="UP000054064"/>
    </source>
</evidence>
<feature type="compositionally biased region" description="Low complexity" evidence="19">
    <location>
        <begin position="35"/>
        <end position="54"/>
    </location>
</feature>
<sequence>SLGLSSQDSATTTISSSVTNGPTTTPRATSTVERTASPSSPGTSPSTSAKSPATVQVTTSASKPVSSPPTPETSPTTVQVTTPTSKLPNAPSTPETTPTTVKVTTSTTPGNTQPAHTTSVHPSQQVSSSASSGASPAASAASPAAPAATSRAAQRATSPAASLGSSAATTATSPVLTHKSSTSTTSQDSVSAVTSPSNVEAQRSHVSAWFLVSAGNPDHRSPGAGSVPTKPASADQSPASTQPAAPAPGEQPASSSPGRQHHHASFQNEILCEDQQQNTQPTIYLREAKTCDEWRAASANTSFYENFCSTGQHAFNASRGTCTVTFSSSERRSKHWAVRVVVHLPLDPKEVFEMLKEKDKLEELGIANTTYDKMESEMIINDEFSTPLIITIVTLAGSLLLIAAIYGCCHQRFSQKKDQQRLTEELQTMENGYHDNPTLEVMETSSEMQEKKVNLNGELGDSWIVPLDTLMKEDLEEEDTHL</sequence>
<feature type="region of interest" description="Disordered" evidence="19">
    <location>
        <begin position="213"/>
        <end position="264"/>
    </location>
</feature>
<dbReference type="GO" id="GO:0016324">
    <property type="term" value="C:apical plasma membrane"/>
    <property type="evidence" value="ECO:0007669"/>
    <property type="project" value="UniProtKB-SubCell"/>
</dbReference>
<feature type="non-terminal residue" evidence="21">
    <location>
        <position position="1"/>
    </location>
</feature>
<protein>
    <recommendedName>
        <fullName evidence="9">Podocalyxin</fullName>
    </recommendedName>
    <alternativeName>
        <fullName evidence="18">Podocalyxin-like protein 1</fullName>
    </alternativeName>
</protein>
<dbReference type="GO" id="GO:0007155">
    <property type="term" value="P:cell adhesion"/>
    <property type="evidence" value="ECO:0007669"/>
    <property type="project" value="UniProtKB-KW"/>
</dbReference>
<evidence type="ECO:0000256" key="12">
    <source>
        <dbReference type="ARBA" id="ARBA00022729"/>
    </source>
</evidence>
<dbReference type="PANTHER" id="PTHR12067">
    <property type="entry name" value="PODOCALYXIN"/>
    <property type="match status" value="1"/>
</dbReference>
<evidence type="ECO:0000256" key="11">
    <source>
        <dbReference type="ARBA" id="ARBA00022692"/>
    </source>
</evidence>
<dbReference type="GO" id="GO:0031528">
    <property type="term" value="C:microvillus membrane"/>
    <property type="evidence" value="ECO:0007669"/>
    <property type="project" value="TreeGrafter"/>
</dbReference>
<evidence type="ECO:0000256" key="7">
    <source>
        <dbReference type="ARBA" id="ARBA00004510"/>
    </source>
</evidence>
<accession>A0A091H1R4</accession>
<feature type="compositionally biased region" description="Low complexity" evidence="19">
    <location>
        <begin position="231"/>
        <end position="258"/>
    </location>
</feature>
<dbReference type="GO" id="GO:0022408">
    <property type="term" value="P:negative regulation of cell-cell adhesion"/>
    <property type="evidence" value="ECO:0007669"/>
    <property type="project" value="TreeGrafter"/>
</dbReference>
<evidence type="ECO:0000256" key="4">
    <source>
        <dbReference type="ARBA" id="ARBA00004466"/>
    </source>
</evidence>